<evidence type="ECO:0000313" key="2">
    <source>
        <dbReference type="Proteomes" id="UP000705994"/>
    </source>
</evidence>
<evidence type="ECO:0000313" key="1">
    <source>
        <dbReference type="EMBL" id="MBZ5999009.1"/>
    </source>
</evidence>
<comment type="caution">
    <text evidence="1">The sequence shown here is derived from an EMBL/GenBank/DDBJ whole genome shotgun (WGS) entry which is preliminary data.</text>
</comment>
<dbReference type="RefSeq" id="WP_224155030.1">
    <property type="nucleotide sequence ID" value="NZ_JAHBFT010000010.1"/>
</dbReference>
<keyword evidence="2" id="KW-1185">Reference proteome</keyword>
<name>A0ABS7V1M1_LEUGE</name>
<gene>
    <name evidence="1" type="ORF">KIJ07_01000</name>
</gene>
<organism evidence="1 2">
    <name type="scientific">Leuconostoc gelidum subsp. gelidum</name>
    <dbReference type="NCBI Taxonomy" id="1607839"/>
    <lineage>
        <taxon>Bacteria</taxon>
        <taxon>Bacillati</taxon>
        <taxon>Bacillota</taxon>
        <taxon>Bacilli</taxon>
        <taxon>Lactobacillales</taxon>
        <taxon>Lactobacillaceae</taxon>
        <taxon>Leuconostoc</taxon>
        <taxon>Leuconostoc gelidum group</taxon>
    </lineage>
</organism>
<dbReference type="EMBL" id="JAHBFX010000001">
    <property type="protein sequence ID" value="MBZ5999009.1"/>
    <property type="molecule type" value="Genomic_DNA"/>
</dbReference>
<accession>A0ABS7V1M1</accession>
<proteinExistence type="predicted"/>
<sequence length="52" mass="6180">MEDFKLSLEKLNYLNSLFDEPLLIIENNEFRFATEDGKQRLREKAIELGYGK</sequence>
<protein>
    <submittedName>
        <fullName evidence="1">Uncharacterized protein</fullName>
    </submittedName>
</protein>
<reference evidence="1 2" key="1">
    <citation type="submission" date="2021-05" db="EMBL/GenBank/DDBJ databases">
        <title>Pangenome of Leuconostoc gelidum warrants species status for Leuconostoc gelidum subsp. gasicomitatum.</title>
        <authorList>
            <person name="Johansson P."/>
            <person name="Sade E."/>
            <person name="Hultman J."/>
            <person name="Auvinen P."/>
            <person name="Bjorkroth J."/>
        </authorList>
    </citation>
    <scope>NUCLEOTIDE SEQUENCE [LARGE SCALE GENOMIC DNA]</scope>
    <source>
        <strain evidence="1 2">AMKR21</strain>
    </source>
</reference>
<dbReference type="Proteomes" id="UP000705994">
    <property type="component" value="Unassembled WGS sequence"/>
</dbReference>